<sequence length="176" mass="19216">MALSLEQKKTVVAEVSEVAASAYSAVAAEYRGLTVDQMTALRRKARENGVYVRVVKNTLARRAVQGTEFECISDSLVGPLMLAFSQEDPGAAARVVKDFTKETDKLQVKFLALSGKLLPANDLERLAKLPTRDEALAILMMLMKAPTEKLARTLNEVPGKLVRTVAAIRDQKEQAA</sequence>
<evidence type="ECO:0000256" key="4">
    <source>
        <dbReference type="ARBA" id="ARBA00022884"/>
    </source>
</evidence>
<dbReference type="GO" id="GO:0003735">
    <property type="term" value="F:structural constituent of ribosome"/>
    <property type="evidence" value="ECO:0007669"/>
    <property type="project" value="InterPro"/>
</dbReference>
<evidence type="ECO:0000256" key="8">
    <source>
        <dbReference type="HAMAP-Rule" id="MF_00362"/>
    </source>
</evidence>
<dbReference type="CDD" id="cd05797">
    <property type="entry name" value="Ribosomal_L10"/>
    <property type="match status" value="1"/>
</dbReference>
<evidence type="ECO:0000256" key="5">
    <source>
        <dbReference type="ARBA" id="ARBA00022980"/>
    </source>
</evidence>
<dbReference type="InterPro" id="IPR001790">
    <property type="entry name" value="Ribosomal_uL10"/>
</dbReference>
<dbReference type="HAMAP" id="MF_00362">
    <property type="entry name" value="Ribosomal_uL10"/>
    <property type="match status" value="1"/>
</dbReference>
<dbReference type="GO" id="GO:0006412">
    <property type="term" value="P:translation"/>
    <property type="evidence" value="ECO:0007669"/>
    <property type="project" value="UniProtKB-UniRule"/>
</dbReference>
<dbReference type="EMBL" id="AP018052">
    <property type="protein sequence ID" value="BAZ95087.1"/>
    <property type="molecule type" value="Genomic_DNA"/>
</dbReference>
<keyword evidence="3 8" id="KW-0699">rRNA-binding</keyword>
<dbReference type="KEGG" id="ttc:FOKN1_2717"/>
<dbReference type="OrthoDB" id="9808307at2"/>
<dbReference type="PANTHER" id="PTHR11560">
    <property type="entry name" value="39S RIBOSOMAL PROTEIN L10, MITOCHONDRIAL"/>
    <property type="match status" value="1"/>
</dbReference>
<evidence type="ECO:0000313" key="9">
    <source>
        <dbReference type="EMBL" id="BAZ95087.1"/>
    </source>
</evidence>
<evidence type="ECO:0000256" key="3">
    <source>
        <dbReference type="ARBA" id="ARBA00022730"/>
    </source>
</evidence>
<dbReference type="InterPro" id="IPR047865">
    <property type="entry name" value="Ribosomal_uL10_bac_type"/>
</dbReference>
<accession>A0A1Z4VTX5</accession>
<organism evidence="9 10">
    <name type="scientific">Thiohalobacter thiocyanaticus</name>
    <dbReference type="NCBI Taxonomy" id="585455"/>
    <lineage>
        <taxon>Bacteria</taxon>
        <taxon>Pseudomonadati</taxon>
        <taxon>Pseudomonadota</taxon>
        <taxon>Gammaproteobacteria</taxon>
        <taxon>Thiohalobacterales</taxon>
        <taxon>Thiohalobacteraceae</taxon>
        <taxon>Thiohalobacter</taxon>
    </lineage>
</organism>
<keyword evidence="6 8" id="KW-0687">Ribonucleoprotein</keyword>
<evidence type="ECO:0000256" key="7">
    <source>
        <dbReference type="ARBA" id="ARBA00035202"/>
    </source>
</evidence>
<proteinExistence type="inferred from homology"/>
<name>A0A1Z4VTX5_9GAMM</name>
<evidence type="ECO:0000256" key="6">
    <source>
        <dbReference type="ARBA" id="ARBA00023274"/>
    </source>
</evidence>
<evidence type="ECO:0000313" key="10">
    <source>
        <dbReference type="Proteomes" id="UP000218765"/>
    </source>
</evidence>
<reference evidence="9 10" key="1">
    <citation type="submission" date="2017-05" db="EMBL/GenBank/DDBJ databases">
        <title>Thiocyanate degradation by Thiohalobacter thiocyanaticus FOKN1.</title>
        <authorList>
            <person name="Oshiki M."/>
            <person name="Fukushima T."/>
            <person name="Kawano S."/>
            <person name="Nakagawa J."/>
        </authorList>
    </citation>
    <scope>NUCLEOTIDE SEQUENCE [LARGE SCALE GENOMIC DNA]</scope>
    <source>
        <strain evidence="9 10">FOKN1</strain>
    </source>
</reference>
<dbReference type="AlphaFoldDB" id="A0A1Z4VTX5"/>
<gene>
    <name evidence="8" type="primary">rplJ</name>
    <name evidence="9" type="ORF">FOKN1_2717</name>
</gene>
<keyword evidence="5 8" id="KW-0689">Ribosomal protein</keyword>
<dbReference type="InterPro" id="IPR043141">
    <property type="entry name" value="Ribosomal_uL10-like_sf"/>
</dbReference>
<dbReference type="RefSeq" id="WP_096367110.1">
    <property type="nucleotide sequence ID" value="NZ_AP018052.1"/>
</dbReference>
<dbReference type="FunFam" id="3.30.70.1730:FF:000001">
    <property type="entry name" value="50S ribosomal protein L10"/>
    <property type="match status" value="1"/>
</dbReference>
<keyword evidence="10" id="KW-1185">Reference proteome</keyword>
<dbReference type="SUPFAM" id="SSF160369">
    <property type="entry name" value="Ribosomal protein L10-like"/>
    <property type="match status" value="1"/>
</dbReference>
<dbReference type="InterPro" id="IPR002363">
    <property type="entry name" value="Ribosomal_uL10_CS_bac"/>
</dbReference>
<dbReference type="Gene3D" id="3.30.70.1730">
    <property type="match status" value="1"/>
</dbReference>
<dbReference type="Pfam" id="PF00466">
    <property type="entry name" value="Ribosomal_L10"/>
    <property type="match status" value="1"/>
</dbReference>
<comment type="function">
    <text evidence="1 8">Forms part of the ribosomal stalk, playing a central role in the interaction of the ribosome with GTP-bound translation factors.</text>
</comment>
<dbReference type="NCBIfam" id="NF000955">
    <property type="entry name" value="PRK00099.1-1"/>
    <property type="match status" value="1"/>
</dbReference>
<keyword evidence="4 8" id="KW-0694">RNA-binding</keyword>
<protein>
    <recommendedName>
        <fullName evidence="7 8">Large ribosomal subunit protein uL10</fullName>
    </recommendedName>
</protein>
<evidence type="ECO:0000256" key="1">
    <source>
        <dbReference type="ARBA" id="ARBA00002633"/>
    </source>
</evidence>
<dbReference type="Gene3D" id="6.10.250.2350">
    <property type="match status" value="1"/>
</dbReference>
<evidence type="ECO:0000256" key="2">
    <source>
        <dbReference type="ARBA" id="ARBA00008889"/>
    </source>
</evidence>
<comment type="subunit">
    <text evidence="8">Part of the ribosomal stalk of the 50S ribosomal subunit. The N-terminus interacts with L11 and the large rRNA to form the base of the stalk. The C-terminus forms an elongated spine to which L12 dimers bind in a sequential fashion forming a multimeric L10(L12)X complex.</text>
</comment>
<comment type="similarity">
    <text evidence="2 8">Belongs to the universal ribosomal protein uL10 family.</text>
</comment>
<dbReference type="GO" id="GO:0015934">
    <property type="term" value="C:large ribosomal subunit"/>
    <property type="evidence" value="ECO:0007669"/>
    <property type="project" value="InterPro"/>
</dbReference>
<dbReference type="GO" id="GO:0070180">
    <property type="term" value="F:large ribosomal subunit rRNA binding"/>
    <property type="evidence" value="ECO:0007669"/>
    <property type="project" value="UniProtKB-UniRule"/>
</dbReference>
<dbReference type="InterPro" id="IPR022973">
    <property type="entry name" value="Ribosomal_uL10_bac"/>
</dbReference>
<dbReference type="PROSITE" id="PS01109">
    <property type="entry name" value="RIBOSOMAL_L10"/>
    <property type="match status" value="1"/>
</dbReference>
<dbReference type="Proteomes" id="UP000218765">
    <property type="component" value="Chromosome"/>
</dbReference>